<proteinExistence type="predicted"/>
<gene>
    <name evidence="1" type="ORF">B5V51_8346</name>
</gene>
<accession>A0A2A4J3G8</accession>
<dbReference type="AlphaFoldDB" id="A0A2A4J3G8"/>
<comment type="caution">
    <text evidence="1">The sequence shown here is derived from an EMBL/GenBank/DDBJ whole genome shotgun (WGS) entry which is preliminary data.</text>
</comment>
<reference evidence="1" key="1">
    <citation type="submission" date="2017-09" db="EMBL/GenBank/DDBJ databases">
        <title>Contemporary evolution of a Lepidopteran species, Heliothis virescens, in response to modern agricultural practices.</title>
        <authorList>
            <person name="Fritz M.L."/>
            <person name="Deyonke A.M."/>
            <person name="Papanicolaou A."/>
            <person name="Micinski S."/>
            <person name="Westbrook J."/>
            <person name="Gould F."/>
        </authorList>
    </citation>
    <scope>NUCLEOTIDE SEQUENCE [LARGE SCALE GENOMIC DNA]</scope>
    <source>
        <strain evidence="1">HvINT-</strain>
        <tissue evidence="1">Whole body</tissue>
    </source>
</reference>
<sequence length="148" mass="16116">MSGFKTESGRGSLASPPALALRRWVGMPRESQPAALLPSRRKAQLALAFHGLRERVCAHVRHALKRFPKTFSPIWECGESQRLSRDPSGPGRVFFALRQSEYAPIHLALRTGDSSADGAAHPAGRSSLVGKVCPLAIGNRDWITPPIQ</sequence>
<protein>
    <submittedName>
        <fullName evidence="1">Uncharacterized protein</fullName>
    </submittedName>
</protein>
<organism evidence="1">
    <name type="scientific">Heliothis virescens</name>
    <name type="common">Tobacco budworm moth</name>
    <dbReference type="NCBI Taxonomy" id="7102"/>
    <lineage>
        <taxon>Eukaryota</taxon>
        <taxon>Metazoa</taxon>
        <taxon>Ecdysozoa</taxon>
        <taxon>Arthropoda</taxon>
        <taxon>Hexapoda</taxon>
        <taxon>Insecta</taxon>
        <taxon>Pterygota</taxon>
        <taxon>Neoptera</taxon>
        <taxon>Endopterygota</taxon>
        <taxon>Lepidoptera</taxon>
        <taxon>Glossata</taxon>
        <taxon>Ditrysia</taxon>
        <taxon>Noctuoidea</taxon>
        <taxon>Noctuidae</taxon>
        <taxon>Heliothinae</taxon>
        <taxon>Heliothis</taxon>
    </lineage>
</organism>
<dbReference type="EMBL" id="NWSH01003652">
    <property type="protein sequence ID" value="PCG65990.1"/>
    <property type="molecule type" value="Genomic_DNA"/>
</dbReference>
<evidence type="ECO:0000313" key="1">
    <source>
        <dbReference type="EMBL" id="PCG65990.1"/>
    </source>
</evidence>
<name>A0A2A4J3G8_HELVI</name>